<dbReference type="PANTHER" id="PTHR47691:SF3">
    <property type="entry name" value="HTH-TYPE TRANSCRIPTIONAL REGULATOR RV0890C-RELATED"/>
    <property type="match status" value="1"/>
</dbReference>
<evidence type="ECO:0000313" key="4">
    <source>
        <dbReference type="EMBL" id="RDI46740.1"/>
    </source>
</evidence>
<feature type="region of interest" description="Disordered" evidence="1">
    <location>
        <begin position="432"/>
        <end position="453"/>
    </location>
</feature>
<evidence type="ECO:0000259" key="2">
    <source>
        <dbReference type="Pfam" id="PF13401"/>
    </source>
</evidence>
<accession>A0A370GTW2</accession>
<dbReference type="SUPFAM" id="SSF48452">
    <property type="entry name" value="TPR-like"/>
    <property type="match status" value="2"/>
</dbReference>
<evidence type="ECO:0000256" key="1">
    <source>
        <dbReference type="SAM" id="MobiDB-lite"/>
    </source>
</evidence>
<organism evidence="4 5">
    <name type="scientific">Nocardia mexicana</name>
    <dbReference type="NCBI Taxonomy" id="279262"/>
    <lineage>
        <taxon>Bacteria</taxon>
        <taxon>Bacillati</taxon>
        <taxon>Actinomycetota</taxon>
        <taxon>Actinomycetes</taxon>
        <taxon>Mycobacteriales</taxon>
        <taxon>Nocardiaceae</taxon>
        <taxon>Nocardia</taxon>
    </lineage>
</organism>
<dbReference type="SMART" id="SM00028">
    <property type="entry name" value="TPR"/>
    <property type="match status" value="3"/>
</dbReference>
<evidence type="ECO:0000259" key="3">
    <source>
        <dbReference type="Pfam" id="PF25872"/>
    </source>
</evidence>
<dbReference type="Gene3D" id="3.40.50.300">
    <property type="entry name" value="P-loop containing nucleotide triphosphate hydrolases"/>
    <property type="match status" value="1"/>
</dbReference>
<dbReference type="InterPro" id="IPR049945">
    <property type="entry name" value="AAA_22"/>
</dbReference>
<feature type="domain" description="Winged helix-turn-helix" evidence="3">
    <location>
        <begin position="256"/>
        <end position="332"/>
    </location>
</feature>
<protein>
    <submittedName>
        <fullName evidence="4">Putative ATPase</fullName>
    </submittedName>
</protein>
<dbReference type="Pfam" id="PF25872">
    <property type="entry name" value="HTH_77"/>
    <property type="match status" value="1"/>
</dbReference>
<comment type="caution">
    <text evidence="4">The sequence shown here is derived from an EMBL/GenBank/DDBJ whole genome shotgun (WGS) entry which is preliminary data.</text>
</comment>
<feature type="domain" description="ORC1/DEAH AAA+ ATPase" evidence="2">
    <location>
        <begin position="7"/>
        <end position="120"/>
    </location>
</feature>
<dbReference type="SUPFAM" id="SSF52540">
    <property type="entry name" value="P-loop containing nucleoside triphosphate hydrolases"/>
    <property type="match status" value="1"/>
</dbReference>
<dbReference type="AlphaFoldDB" id="A0A370GTW2"/>
<gene>
    <name evidence="4" type="ORF">DFR68_110146</name>
</gene>
<reference evidence="4 5" key="1">
    <citation type="submission" date="2018-07" db="EMBL/GenBank/DDBJ databases">
        <title>Genomic Encyclopedia of Type Strains, Phase IV (KMG-IV): sequencing the most valuable type-strain genomes for metagenomic binning, comparative biology and taxonomic classification.</title>
        <authorList>
            <person name="Goeker M."/>
        </authorList>
    </citation>
    <scope>NUCLEOTIDE SEQUENCE [LARGE SCALE GENOMIC DNA]</scope>
    <source>
        <strain evidence="4 5">DSM 44952</strain>
    </source>
</reference>
<dbReference type="InterPro" id="IPR019734">
    <property type="entry name" value="TPR_rpt"/>
</dbReference>
<dbReference type="Gene3D" id="1.25.40.10">
    <property type="entry name" value="Tetratricopeptide repeat domain"/>
    <property type="match status" value="2"/>
</dbReference>
<dbReference type="PANTHER" id="PTHR47691">
    <property type="entry name" value="REGULATOR-RELATED"/>
    <property type="match status" value="1"/>
</dbReference>
<dbReference type="Proteomes" id="UP000255355">
    <property type="component" value="Unassembled WGS sequence"/>
</dbReference>
<sequence>MRTLLSRERLVTLTGPGGVGKTRVALAAASESAESYPDGVWLVEFGAHKVPPTAEASVESLAETVAAALAIRDDAPTRTSTPGSQVRRLAEALRGRELLLLLDNCEHVVRAAATLTRLLLRDAPNLRILATSREPLDIAGEQLCLVPPLDLPEPGAVPAEILRSGAVRLFAARAAAAAPGFVLTEDDAEVVATICRRMDGLPLALELASARIRTLGPARLAERLDDRFGLLTDGRRDAPRRQQTLRAMIDWSWDLLTAAEQTVLRRLSVHADGCSLDAAETLCAGVGVKSGEVLDLLARLVDRSLIGVSHDAGEPRYRLLESIAAYCSERLRANEFASEYEQLRRAYARYYVTLAEQADAELRGAQQRRWLRRLDLESANMRDALDTAASLGDVPLARRLARALTWYWFLRGRLTEARRSIAAALAVTNPHRVTETTSPTTASGATGPAPAAIPTESDAAAQLEAWSAALDLLSGDPADTAWDNRTPLRLYEAIRDRRERIGPGWLLGYATTMFGAMDVGVEIVDRSLDDSRLEGDTWAVAAALGVRAVQRYARGELAASREDGEESRALFTAIGDGWGMLQATGVLGRLLEMEGRYREAEDRYREGLNIAEDLALWTDAAARWAELGRIALLGQDYAAADDLHERARNLAVAHGNRPGQEFAEVGLALSARRQGRLDAAERYLRPWLDWNRGFDAANGIALVLAELGFVAELRGDAEAALALHQEGLAAARKTGDPRAVALAQEGLAGARQLAGDSVLAARLLGTAARARAAVGAPLPPAERGDVDRIAAQVRSTLGRQFETEFARDA</sequence>
<dbReference type="InterPro" id="IPR027417">
    <property type="entry name" value="P-loop_NTPase"/>
</dbReference>
<dbReference type="InterPro" id="IPR011990">
    <property type="entry name" value="TPR-like_helical_dom_sf"/>
</dbReference>
<keyword evidence="5" id="KW-1185">Reference proteome</keyword>
<dbReference type="RefSeq" id="WP_211339459.1">
    <property type="nucleotide sequence ID" value="NZ_QQAZ01000010.1"/>
</dbReference>
<name>A0A370GTW2_9NOCA</name>
<dbReference type="InterPro" id="IPR058852">
    <property type="entry name" value="HTH_77"/>
</dbReference>
<feature type="compositionally biased region" description="Low complexity" evidence="1">
    <location>
        <begin position="435"/>
        <end position="453"/>
    </location>
</feature>
<dbReference type="PRINTS" id="PR00364">
    <property type="entry name" value="DISEASERSIST"/>
</dbReference>
<proteinExistence type="predicted"/>
<dbReference type="GO" id="GO:0016887">
    <property type="term" value="F:ATP hydrolysis activity"/>
    <property type="evidence" value="ECO:0007669"/>
    <property type="project" value="InterPro"/>
</dbReference>
<evidence type="ECO:0000313" key="5">
    <source>
        <dbReference type="Proteomes" id="UP000255355"/>
    </source>
</evidence>
<dbReference type="Pfam" id="PF13401">
    <property type="entry name" value="AAA_22"/>
    <property type="match status" value="1"/>
</dbReference>
<dbReference type="EMBL" id="QQAZ01000010">
    <property type="protein sequence ID" value="RDI46740.1"/>
    <property type="molecule type" value="Genomic_DNA"/>
</dbReference>